<evidence type="ECO:0000259" key="2">
    <source>
        <dbReference type="PROSITE" id="PS50011"/>
    </source>
</evidence>
<gene>
    <name evidence="3" type="ORF">Glove_78g113</name>
</gene>
<reference evidence="3 4" key="1">
    <citation type="submission" date="2018-08" db="EMBL/GenBank/DDBJ databases">
        <title>Genome and evolution of the arbuscular mycorrhizal fungus Diversispora epigaea (formerly Glomus versiforme) and its bacterial endosymbionts.</title>
        <authorList>
            <person name="Sun X."/>
            <person name="Fei Z."/>
            <person name="Harrison M."/>
        </authorList>
    </citation>
    <scope>NUCLEOTIDE SEQUENCE [LARGE SCALE GENOMIC DNA]</scope>
    <source>
        <strain evidence="3 4">IT104</strain>
    </source>
</reference>
<dbReference type="SMART" id="SM00671">
    <property type="entry name" value="SEL1"/>
    <property type="match status" value="3"/>
</dbReference>
<dbReference type="Gene3D" id="3.30.200.20">
    <property type="entry name" value="Phosphorylase Kinase, domain 1"/>
    <property type="match status" value="1"/>
</dbReference>
<dbReference type="Proteomes" id="UP000266861">
    <property type="component" value="Unassembled WGS sequence"/>
</dbReference>
<comment type="similarity">
    <text evidence="1">Belongs to the sel-1 family.</text>
</comment>
<dbReference type="EMBL" id="PQFF01000074">
    <property type="protein sequence ID" value="RHZ84623.1"/>
    <property type="molecule type" value="Genomic_DNA"/>
</dbReference>
<dbReference type="InterPro" id="IPR050767">
    <property type="entry name" value="Sel1_AlgK"/>
</dbReference>
<organism evidence="3 4">
    <name type="scientific">Diversispora epigaea</name>
    <dbReference type="NCBI Taxonomy" id="1348612"/>
    <lineage>
        <taxon>Eukaryota</taxon>
        <taxon>Fungi</taxon>
        <taxon>Fungi incertae sedis</taxon>
        <taxon>Mucoromycota</taxon>
        <taxon>Glomeromycotina</taxon>
        <taxon>Glomeromycetes</taxon>
        <taxon>Diversisporales</taxon>
        <taxon>Diversisporaceae</taxon>
        <taxon>Diversispora</taxon>
    </lineage>
</organism>
<dbReference type="AlphaFoldDB" id="A0A397JI39"/>
<accession>A0A397JI39</accession>
<dbReference type="GO" id="GO:0005524">
    <property type="term" value="F:ATP binding"/>
    <property type="evidence" value="ECO:0007669"/>
    <property type="project" value="InterPro"/>
</dbReference>
<dbReference type="InterPro" id="IPR011009">
    <property type="entry name" value="Kinase-like_dom_sf"/>
</dbReference>
<dbReference type="InterPro" id="IPR000719">
    <property type="entry name" value="Prot_kinase_dom"/>
</dbReference>
<keyword evidence="4" id="KW-1185">Reference proteome</keyword>
<dbReference type="PANTHER" id="PTHR11102">
    <property type="entry name" value="SEL-1-LIKE PROTEIN"/>
    <property type="match status" value="1"/>
</dbReference>
<dbReference type="Pfam" id="PF08238">
    <property type="entry name" value="Sel1"/>
    <property type="match status" value="4"/>
</dbReference>
<protein>
    <recommendedName>
        <fullName evidence="2">Protein kinase domain-containing protein</fullName>
    </recommendedName>
</protein>
<dbReference type="SUPFAM" id="SSF56112">
    <property type="entry name" value="Protein kinase-like (PK-like)"/>
    <property type="match status" value="1"/>
</dbReference>
<dbReference type="InterPro" id="IPR011990">
    <property type="entry name" value="TPR-like_helical_dom_sf"/>
</dbReference>
<evidence type="ECO:0000256" key="1">
    <source>
        <dbReference type="ARBA" id="ARBA00038101"/>
    </source>
</evidence>
<feature type="domain" description="Protein kinase" evidence="2">
    <location>
        <begin position="299"/>
        <end position="526"/>
    </location>
</feature>
<dbReference type="SUPFAM" id="SSF81901">
    <property type="entry name" value="HCP-like"/>
    <property type="match status" value="1"/>
</dbReference>
<evidence type="ECO:0000313" key="3">
    <source>
        <dbReference type="EMBL" id="RHZ84623.1"/>
    </source>
</evidence>
<comment type="caution">
    <text evidence="3">The sequence shown here is derived from an EMBL/GenBank/DDBJ whole genome shotgun (WGS) entry which is preliminary data.</text>
</comment>
<dbReference type="GO" id="GO:0004672">
    <property type="term" value="F:protein kinase activity"/>
    <property type="evidence" value="ECO:0007669"/>
    <property type="project" value="InterPro"/>
</dbReference>
<proteinExistence type="inferred from homology"/>
<name>A0A397JI39_9GLOM</name>
<evidence type="ECO:0000313" key="4">
    <source>
        <dbReference type="Proteomes" id="UP000266861"/>
    </source>
</evidence>
<dbReference type="Gene3D" id="1.25.40.10">
    <property type="entry name" value="Tetratricopeptide repeat domain"/>
    <property type="match status" value="1"/>
</dbReference>
<dbReference type="PANTHER" id="PTHR11102:SF160">
    <property type="entry name" value="ERAD-ASSOCIATED E3 UBIQUITIN-PROTEIN LIGASE COMPONENT HRD3"/>
    <property type="match status" value="1"/>
</dbReference>
<dbReference type="STRING" id="1348612.A0A397JI39"/>
<dbReference type="PROSITE" id="PS50011">
    <property type="entry name" value="PROTEIN_KINASE_DOM"/>
    <property type="match status" value="1"/>
</dbReference>
<dbReference type="InterPro" id="IPR006597">
    <property type="entry name" value="Sel1-like"/>
</dbReference>
<dbReference type="Gene3D" id="1.10.510.10">
    <property type="entry name" value="Transferase(Phosphotransferase) domain 1"/>
    <property type="match status" value="2"/>
</dbReference>
<sequence length="526" mass="61106">MKRKGNSDGQNNCYQYGIGTVNDEKKTFQWYLKSAEGGYSDGQNNLGYCYEYGIRTTLFKYFKYFKKTAKDEDNAFKWYFKSAEEGNITGQYNLGRCYQQGIGTTKDEESAFQWYLKGEIVLDRIILVIAISKGLERQKNEEKVFHWYSKPAEGGNIGGQNGLGFVMNMGLEQQKMKRKHFSAEGENEYGLSSVEYLYRNEIVISKSERNKFKLIQDLKNDDSTCCICRKENSCSEICKKYFQINIQKNICSNCKLIEINYLTKWTSGNYEVDKIIHMSQLDENAREWEIWRWIDYDEFKNIEKLAEGGFGSIWKAEWTDMAEKCFGFYKSNQVVLKKLQKSQQINSEFLEELMVNFHCRDKYLPIFGIIQDLKTKEYAILLNSFLRGLKTIHSKGFIHHDLHPGNLMITEAHDGSNFIRLGDLGLFIVKSQYSQASDIYSVGIILWVISTGILPFGGKYDVGLAPNITNGDHPKINEGTPQFYVILYQEIQKDSEYDEPFYSEIRIRKSFAQRGLILESFSKFDK</sequence>